<dbReference type="InterPro" id="IPR041366">
    <property type="entry name" value="Pre-PUA"/>
</dbReference>
<proteinExistence type="predicted"/>
<evidence type="ECO:0000313" key="3">
    <source>
        <dbReference type="EMBL" id="MDI1488056.1"/>
    </source>
</evidence>
<keyword evidence="4" id="KW-1185">Reference proteome</keyword>
<evidence type="ECO:0000256" key="1">
    <source>
        <dbReference type="SAM" id="MobiDB-lite"/>
    </source>
</evidence>
<dbReference type="InterPro" id="IPR001950">
    <property type="entry name" value="SUI1"/>
</dbReference>
<protein>
    <recommendedName>
        <fullName evidence="2">SUI1 domain-containing protein</fullName>
    </recommendedName>
</protein>
<dbReference type="Gene3D" id="3.30.780.10">
    <property type="entry name" value="SUI1-like domain"/>
    <property type="match status" value="1"/>
</dbReference>
<comment type="caution">
    <text evidence="3">The sequence shown here is derived from an EMBL/GenBank/DDBJ whole genome shotgun (WGS) entry which is preliminary data.</text>
</comment>
<dbReference type="InterPro" id="IPR039759">
    <property type="entry name" value="eIF2D_SUI1"/>
</dbReference>
<dbReference type="GO" id="GO:0003743">
    <property type="term" value="F:translation initiation factor activity"/>
    <property type="evidence" value="ECO:0007669"/>
    <property type="project" value="InterPro"/>
</dbReference>
<dbReference type="InterPro" id="IPR057429">
    <property type="entry name" value="WH_eIF2D"/>
</dbReference>
<dbReference type="CDD" id="cd11608">
    <property type="entry name" value="eIF2D_C"/>
    <property type="match status" value="1"/>
</dbReference>
<dbReference type="Pfam" id="PF17832">
    <property type="entry name" value="Pre-PUA"/>
    <property type="match status" value="1"/>
</dbReference>
<feature type="compositionally biased region" description="Basic and acidic residues" evidence="1">
    <location>
        <begin position="264"/>
        <end position="288"/>
    </location>
</feature>
<evidence type="ECO:0000313" key="4">
    <source>
        <dbReference type="Proteomes" id="UP001161017"/>
    </source>
</evidence>
<dbReference type="EMBL" id="JAPUFD010000006">
    <property type="protein sequence ID" value="MDI1488056.1"/>
    <property type="molecule type" value="Genomic_DNA"/>
</dbReference>
<dbReference type="Pfam" id="PF01253">
    <property type="entry name" value="SUI1"/>
    <property type="match status" value="1"/>
</dbReference>
<dbReference type="SUPFAM" id="SSF55159">
    <property type="entry name" value="eIF1-like"/>
    <property type="match status" value="1"/>
</dbReference>
<dbReference type="InterPro" id="IPR048248">
    <property type="entry name" value="PUA_eIF2d-like"/>
</dbReference>
<dbReference type="PANTHER" id="PTHR12217:SF4">
    <property type="entry name" value="EUKARYOTIC TRANSLATION INITIATION FACTOR 2D"/>
    <property type="match status" value="1"/>
</dbReference>
<reference evidence="3" key="1">
    <citation type="journal article" date="2023" name="Genome Biol. Evol.">
        <title>First Whole Genome Sequence and Flow Cytometry Genome Size Data for the Lichen-Forming Fungus Ramalina farinacea (Ascomycota).</title>
        <authorList>
            <person name="Llewellyn T."/>
            <person name="Mian S."/>
            <person name="Hill R."/>
            <person name="Leitch I.J."/>
            <person name="Gaya E."/>
        </authorList>
    </citation>
    <scope>NUCLEOTIDE SEQUENCE</scope>
    <source>
        <strain evidence="3">LIQ254RAFAR</strain>
    </source>
</reference>
<accession>A0AA43TQV6</accession>
<dbReference type="Proteomes" id="UP001161017">
    <property type="component" value="Unassembled WGS sequence"/>
</dbReference>
<dbReference type="Pfam" id="PF26292">
    <property type="entry name" value="PUA_elF2D"/>
    <property type="match status" value="1"/>
</dbReference>
<feature type="domain" description="SUI1" evidence="2">
    <location>
        <begin position="563"/>
        <end position="639"/>
    </location>
</feature>
<gene>
    <name evidence="3" type="ORF">OHK93_007330</name>
</gene>
<dbReference type="FunFam" id="3.30.780.10:FF:000008">
    <property type="entry name" value="eukaryotic translation initiation factor 2D"/>
    <property type="match status" value="1"/>
</dbReference>
<name>A0AA43TQV6_9LECA</name>
<feature type="region of interest" description="Disordered" evidence="1">
    <location>
        <begin position="30"/>
        <end position="55"/>
    </location>
</feature>
<feature type="region of interest" description="Disordered" evidence="1">
    <location>
        <begin position="403"/>
        <end position="431"/>
    </location>
</feature>
<dbReference type="Pfam" id="PF25304">
    <property type="entry name" value="WHD_eIF2D"/>
    <property type="match status" value="1"/>
</dbReference>
<feature type="compositionally biased region" description="Acidic residues" evidence="1">
    <location>
        <begin position="245"/>
        <end position="254"/>
    </location>
</feature>
<evidence type="ECO:0000259" key="2">
    <source>
        <dbReference type="PROSITE" id="PS50296"/>
    </source>
</evidence>
<feature type="region of interest" description="Disordered" evidence="1">
    <location>
        <begin position="245"/>
        <end position="288"/>
    </location>
</feature>
<dbReference type="AlphaFoldDB" id="A0AA43TQV6"/>
<dbReference type="PANTHER" id="PTHR12217">
    <property type="entry name" value="EUKARYOTIC TRANSLATION INITIATION FACTOR 2D"/>
    <property type="match status" value="1"/>
</dbReference>
<dbReference type="InterPro" id="IPR039757">
    <property type="entry name" value="EIF2D"/>
</dbReference>
<dbReference type="GO" id="GO:0001731">
    <property type="term" value="P:formation of translation preinitiation complex"/>
    <property type="evidence" value="ECO:0007669"/>
    <property type="project" value="InterPro"/>
</dbReference>
<dbReference type="SUPFAM" id="SSF88697">
    <property type="entry name" value="PUA domain-like"/>
    <property type="match status" value="1"/>
</dbReference>
<feature type="compositionally biased region" description="Low complexity" evidence="1">
    <location>
        <begin position="411"/>
        <end position="430"/>
    </location>
</feature>
<sequence>MFKKKPNIKPLAPLRSSDRRKIADEIIKEFDVDVPKQSQPAEDDKNESNGQSAPSLTTIRNSLLPENSLSARFTTTSGPDLKQVSGTVYAGSRPGEDQRVLWFKVEDRLFPTVYTLWQHPHLVPLLHTPDFVVDKMQTGSPLMTPGLAFGPPFPAKATKGAVVAVASVEHPSVPRVVGICEIDVSSLQKVQGSKGHAVRSEHWEGDEIWAWSTSGKPGNPAPESLKGWEISEEEMLQKQAADLDIEDDEDDPDDGGVQLAEESPVNKRNDHVEGEDAEPFERVDMEKEKELSTKEIDDAFWQAFLYSIYENKAQHKSDPHYGLKFPIPPSLVMSNMVLPYLPTHTALRTANLTIKKTSWKNIRKLIKALEKAKILKSKDRDGWECVIVDIDFKDPAITDFKPYPLPKKDAPSSTPATNDSSASSSSSDPSIGQHLHLITLHRPSTDLSALLPTTTSSTATRHLYPANELRSLLTTHFDSASLVSSTNKRNITLNPTLHHLIFPPSAPAPTSPVDRDILVKNSIPRDMLLARLLDAHTTPHWALLRNDADISTATPKAGHAPKLTITLETRSGNKTMTKVSGLEVFGIAPGLLAEELQKSCASSTSVGQLAGSSPRNPVGEVLVQGPQRDAVVKAVERRGVKREWVAVVDKTKGKKGGGGGKR</sequence>
<dbReference type="Gene3D" id="3.10.400.20">
    <property type="match status" value="1"/>
</dbReference>
<dbReference type="InterPro" id="IPR036877">
    <property type="entry name" value="SUI1_dom_sf"/>
</dbReference>
<dbReference type="PROSITE" id="PS50296">
    <property type="entry name" value="SUI1"/>
    <property type="match status" value="1"/>
</dbReference>
<dbReference type="InterPro" id="IPR015947">
    <property type="entry name" value="PUA-like_sf"/>
</dbReference>
<organism evidence="3 4">
    <name type="scientific">Ramalina farinacea</name>
    <dbReference type="NCBI Taxonomy" id="258253"/>
    <lineage>
        <taxon>Eukaryota</taxon>
        <taxon>Fungi</taxon>
        <taxon>Dikarya</taxon>
        <taxon>Ascomycota</taxon>
        <taxon>Pezizomycotina</taxon>
        <taxon>Lecanoromycetes</taxon>
        <taxon>OSLEUM clade</taxon>
        <taxon>Lecanoromycetidae</taxon>
        <taxon>Lecanorales</taxon>
        <taxon>Lecanorineae</taxon>
        <taxon>Ramalinaceae</taxon>
        <taxon>Ramalina</taxon>
    </lineage>
</organism>